<keyword evidence="3" id="KW-1185">Reference proteome</keyword>
<name>A0ABW2WEQ3_9ACTN</name>
<keyword evidence="1" id="KW-1133">Transmembrane helix</keyword>
<comment type="caution">
    <text evidence="2">The sequence shown here is derived from an EMBL/GenBank/DDBJ whole genome shotgun (WGS) entry which is preliminary data.</text>
</comment>
<organism evidence="2 3">
    <name type="scientific">Streptomyces flavalbus</name>
    <dbReference type="NCBI Taxonomy" id="2665155"/>
    <lineage>
        <taxon>Bacteria</taxon>
        <taxon>Bacillati</taxon>
        <taxon>Actinomycetota</taxon>
        <taxon>Actinomycetes</taxon>
        <taxon>Kitasatosporales</taxon>
        <taxon>Streptomycetaceae</taxon>
        <taxon>Streptomyces</taxon>
    </lineage>
</organism>
<evidence type="ECO:0000313" key="2">
    <source>
        <dbReference type="EMBL" id="MFD0316855.1"/>
    </source>
</evidence>
<dbReference type="RefSeq" id="WP_381611707.1">
    <property type="nucleotide sequence ID" value="NZ_JBHTEB010000001.1"/>
</dbReference>
<evidence type="ECO:0000313" key="3">
    <source>
        <dbReference type="Proteomes" id="UP001597023"/>
    </source>
</evidence>
<accession>A0ABW2WEQ3</accession>
<sequence length="41" mass="4522">MFDRPFWRGLTRLAVIATVCAAANAVGAGLVQLAAWWFTNR</sequence>
<feature type="transmembrane region" description="Helical" evidence="1">
    <location>
        <begin position="12"/>
        <end position="38"/>
    </location>
</feature>
<keyword evidence="1" id="KW-0812">Transmembrane</keyword>
<dbReference type="Proteomes" id="UP001597023">
    <property type="component" value="Unassembled WGS sequence"/>
</dbReference>
<keyword evidence="1" id="KW-0472">Membrane</keyword>
<gene>
    <name evidence="2" type="ORF">ACFQZ6_22105</name>
</gene>
<evidence type="ECO:0000256" key="1">
    <source>
        <dbReference type="SAM" id="Phobius"/>
    </source>
</evidence>
<protein>
    <submittedName>
        <fullName evidence="2">Uncharacterized protein</fullName>
    </submittedName>
</protein>
<dbReference type="EMBL" id="JBHTEB010000001">
    <property type="protein sequence ID" value="MFD0316855.1"/>
    <property type="molecule type" value="Genomic_DNA"/>
</dbReference>
<reference evidence="3" key="1">
    <citation type="journal article" date="2019" name="Int. J. Syst. Evol. Microbiol.">
        <title>The Global Catalogue of Microorganisms (GCM) 10K type strain sequencing project: providing services to taxonomists for standard genome sequencing and annotation.</title>
        <authorList>
            <consortium name="The Broad Institute Genomics Platform"/>
            <consortium name="The Broad Institute Genome Sequencing Center for Infectious Disease"/>
            <person name="Wu L."/>
            <person name="Ma J."/>
        </authorList>
    </citation>
    <scope>NUCLEOTIDE SEQUENCE [LARGE SCALE GENOMIC DNA]</scope>
    <source>
        <strain evidence="3">CGMCC 4.7400</strain>
    </source>
</reference>
<proteinExistence type="predicted"/>